<accession>A0ABR1KCC3</accession>
<dbReference type="PANTHER" id="PTHR47843:SF2">
    <property type="entry name" value="BTB DOMAIN-CONTAINING PROTEIN"/>
    <property type="match status" value="1"/>
</dbReference>
<dbReference type="PANTHER" id="PTHR47843">
    <property type="entry name" value="BTB DOMAIN-CONTAINING PROTEIN-RELATED"/>
    <property type="match status" value="1"/>
</dbReference>
<evidence type="ECO:0000313" key="2">
    <source>
        <dbReference type="EMBL" id="KAK7512103.1"/>
    </source>
</evidence>
<keyword evidence="3" id="KW-1185">Reference proteome</keyword>
<name>A0ABR1KCC3_9PEZI</name>
<evidence type="ECO:0000259" key="1">
    <source>
        <dbReference type="PROSITE" id="PS50097"/>
    </source>
</evidence>
<dbReference type="CDD" id="cd18186">
    <property type="entry name" value="BTB_POZ_ZBTB_KLHL-like"/>
    <property type="match status" value="1"/>
</dbReference>
<protein>
    <recommendedName>
        <fullName evidence="1">BTB domain-containing protein</fullName>
    </recommendedName>
</protein>
<proteinExistence type="predicted"/>
<dbReference type="SUPFAM" id="SSF54695">
    <property type="entry name" value="POZ domain"/>
    <property type="match status" value="1"/>
</dbReference>
<dbReference type="Proteomes" id="UP001363622">
    <property type="component" value="Unassembled WGS sequence"/>
</dbReference>
<dbReference type="PROSITE" id="PS50097">
    <property type="entry name" value="BTB"/>
    <property type="match status" value="1"/>
</dbReference>
<dbReference type="Gene3D" id="3.30.710.10">
    <property type="entry name" value="Potassium Channel Kv1.1, Chain A"/>
    <property type="match status" value="1"/>
</dbReference>
<sequence length="191" mass="22183">MESSRNPFGPPDVSYWEDVESFGVLKMVTILVGPNAKPYVVHANVVGGRSPFFKAAFENGFKESATQIMTLADTTEAAFRVVMEWAYFRWLPCYSLAETDDWDEFCAGRKELRWVNMMVNVYVFAETYSFQKLANIICKDLVWRLWEVDIDDPQQPCFPFYATDTINRLFNNVPENSELWEQLAIAFLKRL</sequence>
<reference evidence="2 3" key="1">
    <citation type="submission" date="2024-04" db="EMBL/GenBank/DDBJ databases">
        <title>Phyllosticta paracitricarpa is synonymous to the EU quarantine fungus P. citricarpa based on phylogenomic analyses.</title>
        <authorList>
            <consortium name="Lawrence Berkeley National Laboratory"/>
            <person name="Van Ingen-Buijs V.A."/>
            <person name="Van Westerhoven A.C."/>
            <person name="Haridas S."/>
            <person name="Skiadas P."/>
            <person name="Martin F."/>
            <person name="Groenewald J.Z."/>
            <person name="Crous P.W."/>
            <person name="Seidl M.F."/>
        </authorList>
    </citation>
    <scope>NUCLEOTIDE SEQUENCE [LARGE SCALE GENOMIC DNA]</scope>
    <source>
        <strain evidence="2 3">CBS 123371</strain>
    </source>
</reference>
<dbReference type="InterPro" id="IPR000210">
    <property type="entry name" value="BTB/POZ_dom"/>
</dbReference>
<dbReference type="Pfam" id="PF00651">
    <property type="entry name" value="BTB"/>
    <property type="match status" value="1"/>
</dbReference>
<evidence type="ECO:0000313" key="3">
    <source>
        <dbReference type="Proteomes" id="UP001363622"/>
    </source>
</evidence>
<organism evidence="2 3">
    <name type="scientific">Phyllosticta citriasiana</name>
    <dbReference type="NCBI Taxonomy" id="595635"/>
    <lineage>
        <taxon>Eukaryota</taxon>
        <taxon>Fungi</taxon>
        <taxon>Dikarya</taxon>
        <taxon>Ascomycota</taxon>
        <taxon>Pezizomycotina</taxon>
        <taxon>Dothideomycetes</taxon>
        <taxon>Dothideomycetes incertae sedis</taxon>
        <taxon>Botryosphaeriales</taxon>
        <taxon>Phyllostictaceae</taxon>
        <taxon>Phyllosticta</taxon>
    </lineage>
</organism>
<comment type="caution">
    <text evidence="2">The sequence shown here is derived from an EMBL/GenBank/DDBJ whole genome shotgun (WGS) entry which is preliminary data.</text>
</comment>
<feature type="domain" description="BTB" evidence="1">
    <location>
        <begin position="26"/>
        <end position="87"/>
    </location>
</feature>
<dbReference type="EMBL" id="JBBPHU010000011">
    <property type="protein sequence ID" value="KAK7512103.1"/>
    <property type="molecule type" value="Genomic_DNA"/>
</dbReference>
<gene>
    <name evidence="2" type="ORF">IWZ03DRAFT_408704</name>
</gene>
<dbReference type="InterPro" id="IPR011333">
    <property type="entry name" value="SKP1/BTB/POZ_sf"/>
</dbReference>